<reference evidence="1 2" key="1">
    <citation type="submission" date="2018-06" db="EMBL/GenBank/DDBJ databases">
        <title>Genomic Encyclopedia of Type Strains, Phase IV (KMG-IV): sequencing the most valuable type-strain genomes for metagenomic binning, comparative biology and taxonomic classification.</title>
        <authorList>
            <person name="Goeker M."/>
        </authorList>
    </citation>
    <scope>NUCLEOTIDE SEQUENCE [LARGE SCALE GENOMIC DNA]</scope>
    <source>
        <strain evidence="1 2">DSM 22112</strain>
    </source>
</reference>
<proteinExistence type="predicted"/>
<evidence type="ECO:0000313" key="2">
    <source>
        <dbReference type="Proteomes" id="UP000253490"/>
    </source>
</evidence>
<sequence length="86" mass="10596">MKVIAKEIEMIAWFKKMDMPIPIKFRFLQGDQRQVVKIDRILQADEEKLAGNRMYIYRCQSVIKNEEKIYELKYEVDKCRWYLFKI</sequence>
<comment type="caution">
    <text evidence="1">The sequence shown here is derived from an EMBL/GenBank/DDBJ whole genome shotgun (WGS) entry which is preliminary data.</text>
</comment>
<gene>
    <name evidence="1" type="ORF">DES36_1072</name>
</gene>
<dbReference type="Proteomes" id="UP000253490">
    <property type="component" value="Unassembled WGS sequence"/>
</dbReference>
<dbReference type="AlphaFoldDB" id="A0A366I975"/>
<name>A0A366I975_9FIRM</name>
<keyword evidence="2" id="KW-1185">Reference proteome</keyword>
<dbReference type="RefSeq" id="WP_113920395.1">
    <property type="nucleotide sequence ID" value="NZ_QNRX01000007.1"/>
</dbReference>
<accession>A0A366I975</accession>
<dbReference type="EMBL" id="QNRX01000007">
    <property type="protein sequence ID" value="RBP65265.1"/>
    <property type="molecule type" value="Genomic_DNA"/>
</dbReference>
<evidence type="ECO:0000313" key="1">
    <source>
        <dbReference type="EMBL" id="RBP65265.1"/>
    </source>
</evidence>
<organism evidence="1 2">
    <name type="scientific">Alkalibaculum bacchi</name>
    <dbReference type="NCBI Taxonomy" id="645887"/>
    <lineage>
        <taxon>Bacteria</taxon>
        <taxon>Bacillati</taxon>
        <taxon>Bacillota</taxon>
        <taxon>Clostridia</taxon>
        <taxon>Eubacteriales</taxon>
        <taxon>Eubacteriaceae</taxon>
        <taxon>Alkalibaculum</taxon>
    </lineage>
</organism>
<protein>
    <submittedName>
        <fullName evidence="1">Uncharacterized protein</fullName>
    </submittedName>
</protein>
<dbReference type="OrthoDB" id="1707431at2"/>